<sequence length="120" mass="13516">MDDHMEQEGRWPVNKIPAVNTTSTTPQQSPIQPQATQPDNSMAEVLQTLKENTQERRGIIQQCLMQPRGQSLPLPPRHPHHNINHHLRSGGHGDSNSYRFAHTTNTTGGTQRTAYNQGNY</sequence>
<dbReference type="Proteomes" id="UP001292094">
    <property type="component" value="Unassembled WGS sequence"/>
</dbReference>
<dbReference type="EMBL" id="JAWZYT010000665">
    <property type="protein sequence ID" value="KAK4320477.1"/>
    <property type="molecule type" value="Genomic_DNA"/>
</dbReference>
<feature type="compositionally biased region" description="Low complexity" evidence="1">
    <location>
        <begin position="21"/>
        <end position="38"/>
    </location>
</feature>
<feature type="compositionally biased region" description="Basic residues" evidence="1">
    <location>
        <begin position="77"/>
        <end position="89"/>
    </location>
</feature>
<feature type="region of interest" description="Disordered" evidence="1">
    <location>
        <begin position="1"/>
        <end position="40"/>
    </location>
</feature>
<keyword evidence="3" id="KW-1185">Reference proteome</keyword>
<protein>
    <submittedName>
        <fullName evidence="2">Uncharacterized protein</fullName>
    </submittedName>
</protein>
<accession>A0AAE1UEF0</accession>
<feature type="region of interest" description="Disordered" evidence="1">
    <location>
        <begin position="68"/>
        <end position="120"/>
    </location>
</feature>
<gene>
    <name evidence="2" type="ORF">Pmani_008643</name>
</gene>
<evidence type="ECO:0000313" key="3">
    <source>
        <dbReference type="Proteomes" id="UP001292094"/>
    </source>
</evidence>
<organism evidence="2 3">
    <name type="scientific">Petrolisthes manimaculis</name>
    <dbReference type="NCBI Taxonomy" id="1843537"/>
    <lineage>
        <taxon>Eukaryota</taxon>
        <taxon>Metazoa</taxon>
        <taxon>Ecdysozoa</taxon>
        <taxon>Arthropoda</taxon>
        <taxon>Crustacea</taxon>
        <taxon>Multicrustacea</taxon>
        <taxon>Malacostraca</taxon>
        <taxon>Eumalacostraca</taxon>
        <taxon>Eucarida</taxon>
        <taxon>Decapoda</taxon>
        <taxon>Pleocyemata</taxon>
        <taxon>Anomura</taxon>
        <taxon>Galatheoidea</taxon>
        <taxon>Porcellanidae</taxon>
        <taxon>Petrolisthes</taxon>
    </lineage>
</organism>
<evidence type="ECO:0000313" key="2">
    <source>
        <dbReference type="EMBL" id="KAK4320477.1"/>
    </source>
</evidence>
<evidence type="ECO:0000256" key="1">
    <source>
        <dbReference type="SAM" id="MobiDB-lite"/>
    </source>
</evidence>
<dbReference type="AlphaFoldDB" id="A0AAE1UEF0"/>
<comment type="caution">
    <text evidence="2">The sequence shown here is derived from an EMBL/GenBank/DDBJ whole genome shotgun (WGS) entry which is preliminary data.</text>
</comment>
<proteinExistence type="predicted"/>
<name>A0AAE1UEF0_9EUCA</name>
<reference evidence="2" key="1">
    <citation type="submission" date="2023-11" db="EMBL/GenBank/DDBJ databases">
        <title>Genome assemblies of two species of porcelain crab, Petrolisthes cinctipes and Petrolisthes manimaculis (Anomura: Porcellanidae).</title>
        <authorList>
            <person name="Angst P."/>
        </authorList>
    </citation>
    <scope>NUCLEOTIDE SEQUENCE</scope>
    <source>
        <strain evidence="2">PB745_02</strain>
        <tissue evidence="2">Gill</tissue>
    </source>
</reference>
<feature type="compositionally biased region" description="Low complexity" evidence="1">
    <location>
        <begin position="103"/>
        <end position="113"/>
    </location>
</feature>